<dbReference type="EMBL" id="AGNK02001272">
    <property type="status" value="NOT_ANNOTATED_CDS"/>
    <property type="molecule type" value="Genomic_DNA"/>
</dbReference>
<reference evidence="1" key="2">
    <citation type="submission" date="2018-08" db="UniProtKB">
        <authorList>
            <consortium name="EnsemblPlants"/>
        </authorList>
    </citation>
    <scope>IDENTIFICATION</scope>
    <source>
        <strain evidence="1">Yugu1</strain>
    </source>
</reference>
<dbReference type="Proteomes" id="UP000004995">
    <property type="component" value="Unassembled WGS sequence"/>
</dbReference>
<sequence>MREKAYGICNMVQHGTNQITCRWSAGTSKEK</sequence>
<organism evidence="1 2">
    <name type="scientific">Setaria italica</name>
    <name type="common">Foxtail millet</name>
    <name type="synonym">Panicum italicum</name>
    <dbReference type="NCBI Taxonomy" id="4555"/>
    <lineage>
        <taxon>Eukaryota</taxon>
        <taxon>Viridiplantae</taxon>
        <taxon>Streptophyta</taxon>
        <taxon>Embryophyta</taxon>
        <taxon>Tracheophyta</taxon>
        <taxon>Spermatophyta</taxon>
        <taxon>Magnoliopsida</taxon>
        <taxon>Liliopsida</taxon>
        <taxon>Poales</taxon>
        <taxon>Poaceae</taxon>
        <taxon>PACMAD clade</taxon>
        <taxon>Panicoideae</taxon>
        <taxon>Panicodae</taxon>
        <taxon>Paniceae</taxon>
        <taxon>Cenchrinae</taxon>
        <taxon>Setaria</taxon>
    </lineage>
</organism>
<dbReference type="InParanoid" id="K4A4G7"/>
<proteinExistence type="predicted"/>
<dbReference type="EnsemblPlants" id="KQL26012">
    <property type="protein sequence ID" value="KQL26012"/>
    <property type="gene ID" value="SETIT_033771mg"/>
</dbReference>
<dbReference type="HOGENOM" id="CLU_3400078_0_0_1"/>
<reference evidence="2" key="1">
    <citation type="journal article" date="2012" name="Nat. Biotechnol.">
        <title>Reference genome sequence of the model plant Setaria.</title>
        <authorList>
            <person name="Bennetzen J.L."/>
            <person name="Schmutz J."/>
            <person name="Wang H."/>
            <person name="Percifield R."/>
            <person name="Hawkins J."/>
            <person name="Pontaroli A.C."/>
            <person name="Estep M."/>
            <person name="Feng L."/>
            <person name="Vaughn J.N."/>
            <person name="Grimwood J."/>
            <person name="Jenkins J."/>
            <person name="Barry K."/>
            <person name="Lindquist E."/>
            <person name="Hellsten U."/>
            <person name="Deshpande S."/>
            <person name="Wang X."/>
            <person name="Wu X."/>
            <person name="Mitros T."/>
            <person name="Triplett J."/>
            <person name="Yang X."/>
            <person name="Ye C.Y."/>
            <person name="Mauro-Herrera M."/>
            <person name="Wang L."/>
            <person name="Li P."/>
            <person name="Sharma M."/>
            <person name="Sharma R."/>
            <person name="Ronald P.C."/>
            <person name="Panaud O."/>
            <person name="Kellogg E.A."/>
            <person name="Brutnell T.P."/>
            <person name="Doust A.N."/>
            <person name="Tuskan G.A."/>
            <person name="Rokhsar D."/>
            <person name="Devos K.M."/>
        </authorList>
    </citation>
    <scope>NUCLEOTIDE SEQUENCE [LARGE SCALE GENOMIC DNA]</scope>
    <source>
        <strain evidence="2">cv. Yugu1</strain>
    </source>
</reference>
<protein>
    <submittedName>
        <fullName evidence="1">Uncharacterized protein</fullName>
    </submittedName>
</protein>
<dbReference type="AlphaFoldDB" id="K4A4G7"/>
<evidence type="ECO:0000313" key="2">
    <source>
        <dbReference type="Proteomes" id="UP000004995"/>
    </source>
</evidence>
<evidence type="ECO:0000313" key="1">
    <source>
        <dbReference type="EnsemblPlants" id="KQL26012"/>
    </source>
</evidence>
<name>K4A4G7_SETIT</name>
<accession>K4A4G7</accession>
<keyword evidence="2" id="KW-1185">Reference proteome</keyword>
<dbReference type="Gramene" id="KQL26012">
    <property type="protein sequence ID" value="KQL26012"/>
    <property type="gene ID" value="SETIT_033771mg"/>
</dbReference>